<dbReference type="EMBL" id="JAOXML010000008">
    <property type="protein sequence ID" value="MCV4377420.1"/>
    <property type="molecule type" value="Genomic_DNA"/>
</dbReference>
<evidence type="ECO:0000313" key="2">
    <source>
        <dbReference type="Proteomes" id="UP001207294"/>
    </source>
</evidence>
<dbReference type="RefSeq" id="WP_206400773.1">
    <property type="nucleotide sequence ID" value="NZ_JAFGZD010000005.1"/>
</dbReference>
<evidence type="ECO:0000313" key="1">
    <source>
        <dbReference type="EMBL" id="MCV4377420.1"/>
    </source>
</evidence>
<dbReference type="Proteomes" id="UP001207294">
    <property type="component" value="Unassembled WGS sequence"/>
</dbReference>
<name>A0ABT3BX34_9PSED</name>
<gene>
    <name evidence="1" type="ORF">OH718_12515</name>
</gene>
<keyword evidence="2" id="KW-1185">Reference proteome</keyword>
<organism evidence="1 2">
    <name type="scientific">Pseudomonas capsici</name>
    <dbReference type="NCBI Taxonomy" id="2810614"/>
    <lineage>
        <taxon>Bacteria</taxon>
        <taxon>Pseudomonadati</taxon>
        <taxon>Pseudomonadota</taxon>
        <taxon>Gammaproteobacteria</taxon>
        <taxon>Pseudomonadales</taxon>
        <taxon>Pseudomonadaceae</taxon>
        <taxon>Pseudomonas</taxon>
    </lineage>
</organism>
<protein>
    <submittedName>
        <fullName evidence="1">Uncharacterized protein</fullName>
    </submittedName>
</protein>
<proteinExistence type="predicted"/>
<dbReference type="GeneID" id="93561052"/>
<sequence length="78" mass="8589">MRNRVGSLLQGKTALAQVLAQLQRDDLIQACHHFGLARRHVGQLRQGRGAQAVLESLARQIAAGCPQAETTLSWRFGR</sequence>
<accession>A0ABT3BX34</accession>
<comment type="caution">
    <text evidence="1">The sequence shown here is derived from an EMBL/GenBank/DDBJ whole genome shotgun (WGS) entry which is preliminary data.</text>
</comment>
<reference evidence="1 2" key="1">
    <citation type="submission" date="2022-10" db="EMBL/GenBank/DDBJ databases">
        <title>Characterization of Pseudomonas capsici strains from pepper and tomato in Georgia.</title>
        <authorList>
            <person name="Zhao M."/>
            <person name="Dutta B."/>
        </authorList>
    </citation>
    <scope>NUCLEOTIDE SEQUENCE [LARGE SCALE GENOMIC DNA]</scope>
    <source>
        <strain evidence="1 2">Pc20-5</strain>
    </source>
</reference>